<keyword evidence="3" id="KW-1133">Transmembrane helix</keyword>
<dbReference type="EMBL" id="JANCLU010000010">
    <property type="protein sequence ID" value="MCP8939282.1"/>
    <property type="molecule type" value="Genomic_DNA"/>
</dbReference>
<comment type="similarity">
    <text evidence="1 2">Belongs to the BioY family.</text>
</comment>
<keyword evidence="2 3" id="KW-0472">Membrane</keyword>
<comment type="caution">
    <text evidence="4">The sequence shown here is derived from an EMBL/GenBank/DDBJ whole genome shotgun (WGS) entry which is preliminary data.</text>
</comment>
<feature type="transmembrane region" description="Helical" evidence="3">
    <location>
        <begin position="58"/>
        <end position="81"/>
    </location>
</feature>
<evidence type="ECO:0000256" key="1">
    <source>
        <dbReference type="ARBA" id="ARBA00010692"/>
    </source>
</evidence>
<feature type="transmembrane region" description="Helical" evidence="3">
    <location>
        <begin position="24"/>
        <end position="46"/>
    </location>
</feature>
<dbReference type="PANTHER" id="PTHR34295">
    <property type="entry name" value="BIOTIN TRANSPORTER BIOY"/>
    <property type="match status" value="1"/>
</dbReference>
<evidence type="ECO:0000256" key="2">
    <source>
        <dbReference type="PIRNR" id="PIRNR016661"/>
    </source>
</evidence>
<reference evidence="4 5" key="1">
    <citation type="submission" date="2022-07" db="EMBL/GenBank/DDBJ databases">
        <authorList>
            <person name="Li W.-J."/>
            <person name="Deng Q.-Q."/>
        </authorList>
    </citation>
    <scope>NUCLEOTIDE SEQUENCE [LARGE SCALE GENOMIC DNA]</scope>
    <source>
        <strain evidence="4 5">SYSU M60028</strain>
    </source>
</reference>
<comment type="subcellular location">
    <subcellularLocation>
        <location evidence="2">Cell membrane</location>
        <topology evidence="2">Multi-pass membrane protein</topology>
    </subcellularLocation>
</comment>
<keyword evidence="3" id="KW-0812">Transmembrane</keyword>
<sequence length="199" mass="20330">MAVQPSSTTLVSAIWPARADLGGVLRAVLLAVAGTALLTLSAKLKVPFYPVPMTMQTLVVLMLGAAYGSRLGAATVALYLLEGALGLPVFADTPERGIGLAYMMGPTGGFLVGFLAGAAIVGWLCERGLGRSLLGMLAAMTIGHLAIFAFGYGWLATLVGPTAAWAGGVAPFFLATALKTALGAVLVPALWSVADRRRG</sequence>
<feature type="transmembrane region" description="Helical" evidence="3">
    <location>
        <begin position="172"/>
        <end position="194"/>
    </location>
</feature>
<keyword evidence="2" id="KW-1003">Cell membrane</keyword>
<name>A0ABT1LCP9_9HYPH</name>
<evidence type="ECO:0000256" key="3">
    <source>
        <dbReference type="SAM" id="Phobius"/>
    </source>
</evidence>
<feature type="transmembrane region" description="Helical" evidence="3">
    <location>
        <begin position="101"/>
        <end position="125"/>
    </location>
</feature>
<dbReference type="Gene3D" id="1.10.1760.20">
    <property type="match status" value="1"/>
</dbReference>
<dbReference type="PANTHER" id="PTHR34295:SF1">
    <property type="entry name" value="BIOTIN TRANSPORTER BIOY"/>
    <property type="match status" value="1"/>
</dbReference>
<gene>
    <name evidence="4" type="ORF">NK718_12210</name>
</gene>
<dbReference type="PIRSF" id="PIRSF016661">
    <property type="entry name" value="BioY"/>
    <property type="match status" value="1"/>
</dbReference>
<organism evidence="4 5">
    <name type="scientific">Alsobacter ponti</name>
    <dbReference type="NCBI Taxonomy" id="2962936"/>
    <lineage>
        <taxon>Bacteria</taxon>
        <taxon>Pseudomonadati</taxon>
        <taxon>Pseudomonadota</taxon>
        <taxon>Alphaproteobacteria</taxon>
        <taxon>Hyphomicrobiales</taxon>
        <taxon>Alsobacteraceae</taxon>
        <taxon>Alsobacter</taxon>
    </lineage>
</organism>
<keyword evidence="5" id="KW-1185">Reference proteome</keyword>
<keyword evidence="2" id="KW-0813">Transport</keyword>
<proteinExistence type="inferred from homology"/>
<dbReference type="Proteomes" id="UP001205890">
    <property type="component" value="Unassembled WGS sequence"/>
</dbReference>
<dbReference type="Pfam" id="PF02632">
    <property type="entry name" value="BioY"/>
    <property type="match status" value="1"/>
</dbReference>
<accession>A0ABT1LCP9</accession>
<dbReference type="RefSeq" id="WP_254742455.1">
    <property type="nucleotide sequence ID" value="NZ_JANCLU010000010.1"/>
</dbReference>
<protein>
    <recommendedName>
        <fullName evidence="2">Biotin transporter</fullName>
    </recommendedName>
</protein>
<dbReference type="InterPro" id="IPR003784">
    <property type="entry name" value="BioY"/>
</dbReference>
<evidence type="ECO:0000313" key="4">
    <source>
        <dbReference type="EMBL" id="MCP8939282.1"/>
    </source>
</evidence>
<evidence type="ECO:0000313" key="5">
    <source>
        <dbReference type="Proteomes" id="UP001205890"/>
    </source>
</evidence>
<feature type="transmembrane region" description="Helical" evidence="3">
    <location>
        <begin position="132"/>
        <end position="152"/>
    </location>
</feature>